<evidence type="ECO:0000256" key="3">
    <source>
        <dbReference type="ARBA" id="ARBA00023163"/>
    </source>
</evidence>
<keyword evidence="2" id="KW-0238">DNA-binding</keyword>
<dbReference type="RefSeq" id="WP_013915483.1">
    <property type="nucleotide sequence ID" value="NC_015690.1"/>
</dbReference>
<dbReference type="PANTHER" id="PTHR43280">
    <property type="entry name" value="ARAC-FAMILY TRANSCRIPTIONAL REGULATOR"/>
    <property type="match status" value="1"/>
</dbReference>
<dbReference type="GO" id="GO:0043565">
    <property type="term" value="F:sequence-specific DNA binding"/>
    <property type="evidence" value="ECO:0007669"/>
    <property type="project" value="InterPro"/>
</dbReference>
<dbReference type="PATRIC" id="fig|1036673.3.peg.1565"/>
<organism evidence="5 6">
    <name type="scientific">Paenibacillus mucilaginosus (strain KNP414)</name>
    <dbReference type="NCBI Taxonomy" id="1036673"/>
    <lineage>
        <taxon>Bacteria</taxon>
        <taxon>Bacillati</taxon>
        <taxon>Bacillota</taxon>
        <taxon>Bacilli</taxon>
        <taxon>Bacillales</taxon>
        <taxon>Paenibacillaceae</taxon>
        <taxon>Paenibacillus</taxon>
    </lineage>
</organism>
<dbReference type="Pfam" id="PF02311">
    <property type="entry name" value="AraC_binding"/>
    <property type="match status" value="1"/>
</dbReference>
<dbReference type="Gene3D" id="1.10.10.60">
    <property type="entry name" value="Homeodomain-like"/>
    <property type="match status" value="2"/>
</dbReference>
<name>F8FQA1_PAEMK</name>
<dbReference type="SMART" id="SM00342">
    <property type="entry name" value="HTH_ARAC"/>
    <property type="match status" value="1"/>
</dbReference>
<dbReference type="PROSITE" id="PS01124">
    <property type="entry name" value="HTH_ARAC_FAMILY_2"/>
    <property type="match status" value="1"/>
</dbReference>
<dbReference type="SUPFAM" id="SSF51215">
    <property type="entry name" value="Regulatory protein AraC"/>
    <property type="match status" value="1"/>
</dbReference>
<evidence type="ECO:0000259" key="4">
    <source>
        <dbReference type="PROSITE" id="PS01124"/>
    </source>
</evidence>
<keyword evidence="3" id="KW-0804">Transcription</keyword>
<evidence type="ECO:0000256" key="1">
    <source>
        <dbReference type="ARBA" id="ARBA00023015"/>
    </source>
</evidence>
<evidence type="ECO:0000256" key="2">
    <source>
        <dbReference type="ARBA" id="ARBA00023125"/>
    </source>
</evidence>
<protein>
    <submittedName>
        <fullName evidence="5">Transcriptional regulator, AraC family</fullName>
    </submittedName>
</protein>
<dbReference type="InterPro" id="IPR003313">
    <property type="entry name" value="AraC-bd"/>
</dbReference>
<dbReference type="InterPro" id="IPR009057">
    <property type="entry name" value="Homeodomain-like_sf"/>
</dbReference>
<dbReference type="Proteomes" id="UP000006620">
    <property type="component" value="Chromosome"/>
</dbReference>
<feature type="domain" description="HTH araC/xylS-type" evidence="4">
    <location>
        <begin position="195"/>
        <end position="293"/>
    </location>
</feature>
<dbReference type="SUPFAM" id="SSF46689">
    <property type="entry name" value="Homeodomain-like"/>
    <property type="match status" value="1"/>
</dbReference>
<dbReference type="EMBL" id="CP002869">
    <property type="protein sequence ID" value="AEI40321.1"/>
    <property type="molecule type" value="Genomic_DNA"/>
</dbReference>
<dbReference type="GO" id="GO:0003700">
    <property type="term" value="F:DNA-binding transcription factor activity"/>
    <property type="evidence" value="ECO:0007669"/>
    <property type="project" value="InterPro"/>
</dbReference>
<dbReference type="InterPro" id="IPR037923">
    <property type="entry name" value="HTH-like"/>
</dbReference>
<dbReference type="PANTHER" id="PTHR43280:SF2">
    <property type="entry name" value="HTH-TYPE TRANSCRIPTIONAL REGULATOR EXSA"/>
    <property type="match status" value="1"/>
</dbReference>
<accession>F8FQA1</accession>
<dbReference type="KEGG" id="pms:KNP414_01759"/>
<reference evidence="6" key="1">
    <citation type="submission" date="2011-06" db="EMBL/GenBank/DDBJ databases">
        <title>Complete genome sequence of Paenibacillus mucilaginosus KNP414.</title>
        <authorList>
            <person name="Wang J."/>
            <person name="Hu S."/>
            <person name="Hu X."/>
            <person name="Zhang B."/>
            <person name="Dong D."/>
            <person name="Zhang S."/>
            <person name="Zhao K."/>
            <person name="Wu D."/>
        </authorList>
    </citation>
    <scope>NUCLEOTIDE SEQUENCE [LARGE SCALE GENOMIC DNA]</scope>
    <source>
        <strain evidence="6">KNP414</strain>
    </source>
</reference>
<evidence type="ECO:0000313" key="5">
    <source>
        <dbReference type="EMBL" id="AEI40321.1"/>
    </source>
</evidence>
<evidence type="ECO:0000313" key="6">
    <source>
        <dbReference type="Proteomes" id="UP000006620"/>
    </source>
</evidence>
<dbReference type="Pfam" id="PF12833">
    <property type="entry name" value="HTH_18"/>
    <property type="match status" value="1"/>
</dbReference>
<dbReference type="AlphaFoldDB" id="F8FQA1"/>
<gene>
    <name evidence="5" type="ordered locus">KNP414_01759</name>
</gene>
<keyword evidence="1" id="KW-0805">Transcription regulation</keyword>
<dbReference type="HOGENOM" id="CLU_000445_88_6_9"/>
<sequence>MNQIRMHTGSFPLVRDVGMTLTSEGWVHPDRITDFNVFIFVIKGQMQVVEEGTEYILRAGMGFFLKSGLHHLGTAGTIPGTSTIWIHFSEGLQDAHVPKRVEEGSLQPFQASRTYKVFGPVDYRFELLLPKLVELQEPASFISKVKDLYELYCSAPLFGHVLLSIKTMELFLDLYRLHHDPERHRMTSKSDAVVRKLALYLEEHWESLLEPERIRAEFGLNYRYMSTLFKTRMGISIFHYHERHRIHRAAELLKSTSMNISEVSDKLKYTSPYYFSRVFKKVMGEAPSVYIRNIYRM</sequence>
<proteinExistence type="predicted"/>
<dbReference type="InterPro" id="IPR018060">
    <property type="entry name" value="HTH_AraC"/>
</dbReference>
<reference evidence="5 6" key="2">
    <citation type="journal article" date="2013" name="Genome Announc.">
        <title>Genome Sequence of Growth-Improving Paenibacillus mucilaginosus Strain KNP414.</title>
        <authorList>
            <person name="Lu J.J."/>
            <person name="Wang J.F."/>
            <person name="Hu X.F."/>
        </authorList>
    </citation>
    <scope>NUCLEOTIDE SEQUENCE [LARGE SCALE GENOMIC DNA]</scope>
    <source>
        <strain evidence="5 6">KNP414</strain>
    </source>
</reference>